<keyword evidence="3" id="KW-1185">Reference proteome</keyword>
<evidence type="ECO:0000256" key="1">
    <source>
        <dbReference type="SAM" id="MobiDB-lite"/>
    </source>
</evidence>
<name>A0A4Y2MYS7_ARAVE</name>
<accession>A0A4Y2MYS7</accession>
<comment type="caution">
    <text evidence="2">The sequence shown here is derived from an EMBL/GenBank/DDBJ whole genome shotgun (WGS) entry which is preliminary data.</text>
</comment>
<evidence type="ECO:0000313" key="3">
    <source>
        <dbReference type="Proteomes" id="UP000499080"/>
    </source>
</evidence>
<feature type="non-terminal residue" evidence="2">
    <location>
        <position position="68"/>
    </location>
</feature>
<evidence type="ECO:0000313" key="2">
    <source>
        <dbReference type="EMBL" id="GBN31500.1"/>
    </source>
</evidence>
<reference evidence="2 3" key="1">
    <citation type="journal article" date="2019" name="Sci. Rep.">
        <title>Orb-weaving spider Araneus ventricosus genome elucidates the spidroin gene catalogue.</title>
        <authorList>
            <person name="Kono N."/>
            <person name="Nakamura H."/>
            <person name="Ohtoshi R."/>
            <person name="Moran D.A.P."/>
            <person name="Shinohara A."/>
            <person name="Yoshida Y."/>
            <person name="Fujiwara M."/>
            <person name="Mori M."/>
            <person name="Tomita M."/>
            <person name="Arakawa K."/>
        </authorList>
    </citation>
    <scope>NUCLEOTIDE SEQUENCE [LARGE SCALE GENOMIC DNA]</scope>
</reference>
<sequence>MEIRRTLRAELTSASPYPLESRENHSGSRCKSIPNERMQGSNRSSPSKLKVNVLDRYSFKSLSPLGRR</sequence>
<dbReference type="EMBL" id="BGPR01125171">
    <property type="protein sequence ID" value="GBN31500.1"/>
    <property type="molecule type" value="Genomic_DNA"/>
</dbReference>
<feature type="compositionally biased region" description="Polar residues" evidence="1">
    <location>
        <begin position="38"/>
        <end position="47"/>
    </location>
</feature>
<proteinExistence type="predicted"/>
<feature type="region of interest" description="Disordered" evidence="1">
    <location>
        <begin position="1"/>
        <end position="50"/>
    </location>
</feature>
<protein>
    <submittedName>
        <fullName evidence="2">Uncharacterized protein</fullName>
    </submittedName>
</protein>
<gene>
    <name evidence="2" type="ORF">AVEN_250590_1</name>
</gene>
<dbReference type="Proteomes" id="UP000499080">
    <property type="component" value="Unassembled WGS sequence"/>
</dbReference>
<dbReference type="AlphaFoldDB" id="A0A4Y2MYS7"/>
<organism evidence="2 3">
    <name type="scientific">Araneus ventricosus</name>
    <name type="common">Orbweaver spider</name>
    <name type="synonym">Epeira ventricosa</name>
    <dbReference type="NCBI Taxonomy" id="182803"/>
    <lineage>
        <taxon>Eukaryota</taxon>
        <taxon>Metazoa</taxon>
        <taxon>Ecdysozoa</taxon>
        <taxon>Arthropoda</taxon>
        <taxon>Chelicerata</taxon>
        <taxon>Arachnida</taxon>
        <taxon>Araneae</taxon>
        <taxon>Araneomorphae</taxon>
        <taxon>Entelegynae</taxon>
        <taxon>Araneoidea</taxon>
        <taxon>Araneidae</taxon>
        <taxon>Araneus</taxon>
    </lineage>
</organism>